<sequence length="145" mass="16156">MKSLFKTLTLSSVLLLSAQAMAGDKGPRGPMMSPDAFPVQMLLRERVAEKLALTEAQKTQITALLDSAKANRPSRDDMKAKRAAFKALMDADSFDENQARALLAERSEAQLAHLKLTHQVMQVLSAEQKATLADIKHHRHHRRDE</sequence>
<dbReference type="Proteomes" id="UP000006755">
    <property type="component" value="Unassembled WGS sequence"/>
</dbReference>
<reference evidence="6 7" key="1">
    <citation type="journal article" date="2012" name="J. Bacteriol.">
        <title>Genome Sequence of Gallaecimonas xiamenensis Type Strain 3-C-1.</title>
        <authorList>
            <person name="Lai Q."/>
            <person name="Wang L."/>
            <person name="Wang W."/>
            <person name="Shao Z."/>
        </authorList>
    </citation>
    <scope>NUCLEOTIDE SEQUENCE [LARGE SCALE GENOMIC DNA]</scope>
    <source>
        <strain evidence="6 7">3-C-1</strain>
    </source>
</reference>
<organism evidence="6 7">
    <name type="scientific">Gallaecimonas xiamenensis 3-C-1</name>
    <dbReference type="NCBI Taxonomy" id="745411"/>
    <lineage>
        <taxon>Bacteria</taxon>
        <taxon>Pseudomonadati</taxon>
        <taxon>Pseudomonadota</taxon>
        <taxon>Gammaproteobacteria</taxon>
        <taxon>Enterobacterales</taxon>
        <taxon>Gallaecimonadaceae</taxon>
        <taxon>Gallaecimonas</taxon>
    </lineage>
</organism>
<evidence type="ECO:0000256" key="2">
    <source>
        <dbReference type="ARBA" id="ARBA00008441"/>
    </source>
</evidence>
<dbReference type="OrthoDB" id="7069134at2"/>
<dbReference type="AlphaFoldDB" id="K2JRJ7"/>
<dbReference type="GO" id="GO:0030288">
    <property type="term" value="C:outer membrane-bounded periplasmic space"/>
    <property type="evidence" value="ECO:0007669"/>
    <property type="project" value="TreeGrafter"/>
</dbReference>
<dbReference type="EMBL" id="AMRI01000013">
    <property type="protein sequence ID" value="EKE73049.1"/>
    <property type="molecule type" value="Genomic_DNA"/>
</dbReference>
<dbReference type="CDD" id="cd09916">
    <property type="entry name" value="CpxP_like"/>
    <property type="match status" value="1"/>
</dbReference>
<dbReference type="RefSeq" id="WP_008484737.1">
    <property type="nucleotide sequence ID" value="NZ_AMRI01000013.1"/>
</dbReference>
<evidence type="ECO:0000256" key="5">
    <source>
        <dbReference type="SAM" id="SignalP"/>
    </source>
</evidence>
<evidence type="ECO:0000313" key="7">
    <source>
        <dbReference type="Proteomes" id="UP000006755"/>
    </source>
</evidence>
<dbReference type="eggNOG" id="COG3678">
    <property type="taxonomic scope" value="Bacteria"/>
</dbReference>
<dbReference type="PANTHER" id="PTHR38102">
    <property type="entry name" value="PERIPLASMIC CHAPERONE SPY"/>
    <property type="match status" value="1"/>
</dbReference>
<evidence type="ECO:0000256" key="3">
    <source>
        <dbReference type="ARBA" id="ARBA00022729"/>
    </source>
</evidence>
<evidence type="ECO:0000256" key="1">
    <source>
        <dbReference type="ARBA" id="ARBA00004418"/>
    </source>
</evidence>
<dbReference type="GO" id="GO:0051082">
    <property type="term" value="F:unfolded protein binding"/>
    <property type="evidence" value="ECO:0007669"/>
    <property type="project" value="TreeGrafter"/>
</dbReference>
<proteinExistence type="inferred from homology"/>
<keyword evidence="3 5" id="KW-0732">Signal</keyword>
<evidence type="ECO:0000313" key="6">
    <source>
        <dbReference type="EMBL" id="EKE73049.1"/>
    </source>
</evidence>
<dbReference type="PANTHER" id="PTHR38102:SF1">
    <property type="entry name" value="PERIPLASMIC CHAPERONE SPY"/>
    <property type="match status" value="1"/>
</dbReference>
<dbReference type="PATRIC" id="fig|745411.4.peg.2069"/>
<feature type="signal peptide" evidence="5">
    <location>
        <begin position="1"/>
        <end position="22"/>
    </location>
</feature>
<dbReference type="Pfam" id="PF07813">
    <property type="entry name" value="LTXXQ"/>
    <property type="match status" value="1"/>
</dbReference>
<comment type="subcellular location">
    <subcellularLocation>
        <location evidence="1">Periplasm</location>
    </subcellularLocation>
</comment>
<dbReference type="InterPro" id="IPR012899">
    <property type="entry name" value="LTXXQ"/>
</dbReference>
<dbReference type="InterPro" id="IPR052211">
    <property type="entry name" value="Cpx_auxiliary_protein"/>
</dbReference>
<dbReference type="STRING" id="745411.B3C1_10547"/>
<name>K2JRJ7_9GAMM</name>
<dbReference type="Gene3D" id="1.20.120.1490">
    <property type="match status" value="1"/>
</dbReference>
<comment type="similarity">
    <text evidence="2">Belongs to the CpxP/Spy family.</text>
</comment>
<feature type="chain" id="PRO_5003859223" evidence="5">
    <location>
        <begin position="23"/>
        <end position="145"/>
    </location>
</feature>
<keyword evidence="4" id="KW-0574">Periplasm</keyword>
<gene>
    <name evidence="6" type="ORF">B3C1_10547</name>
</gene>
<protein>
    <submittedName>
        <fullName evidence="6">Uncharacterized protein</fullName>
    </submittedName>
</protein>
<evidence type="ECO:0000256" key="4">
    <source>
        <dbReference type="ARBA" id="ARBA00022764"/>
    </source>
</evidence>
<keyword evidence="7" id="KW-1185">Reference proteome</keyword>
<accession>K2JRJ7</accession>
<comment type="caution">
    <text evidence="6">The sequence shown here is derived from an EMBL/GenBank/DDBJ whole genome shotgun (WGS) entry which is preliminary data.</text>
</comment>